<accession>A0AAE9E0Q4</accession>
<organism evidence="1 2">
    <name type="scientific">Caenorhabditis briggsae</name>
    <dbReference type="NCBI Taxonomy" id="6238"/>
    <lineage>
        <taxon>Eukaryota</taxon>
        <taxon>Metazoa</taxon>
        <taxon>Ecdysozoa</taxon>
        <taxon>Nematoda</taxon>
        <taxon>Chromadorea</taxon>
        <taxon>Rhabditida</taxon>
        <taxon>Rhabditina</taxon>
        <taxon>Rhabditomorpha</taxon>
        <taxon>Rhabditoidea</taxon>
        <taxon>Rhabditidae</taxon>
        <taxon>Peloderinae</taxon>
        <taxon>Caenorhabditis</taxon>
    </lineage>
</organism>
<sequence length="66" mass="7887">MELVMSRDILNQHPQLIICGMTSCKHLNLWLHLKVRVPENSIANISWLPETFYRRLRLSDFRLLLI</sequence>
<keyword evidence="2" id="KW-1185">Reference proteome</keyword>
<evidence type="ECO:0000313" key="1">
    <source>
        <dbReference type="EMBL" id="UMM12359.1"/>
    </source>
</evidence>
<proteinExistence type="predicted"/>
<evidence type="ECO:0000313" key="2">
    <source>
        <dbReference type="Proteomes" id="UP000829354"/>
    </source>
</evidence>
<reference evidence="1 2" key="1">
    <citation type="submission" date="2022-04" db="EMBL/GenBank/DDBJ databases">
        <title>Chromosome-level reference genomes for two strains of Caenorhabditis briggsae: an improved platform for comparative genomics.</title>
        <authorList>
            <person name="Stevens L."/>
            <person name="Andersen E."/>
        </authorList>
    </citation>
    <scope>NUCLEOTIDE SEQUENCE [LARGE SCALE GENOMIC DNA]</scope>
    <source>
        <strain evidence="1">VX34</strain>
        <tissue evidence="1">Whole-organism</tissue>
    </source>
</reference>
<dbReference type="Proteomes" id="UP000829354">
    <property type="component" value="Chromosome I"/>
</dbReference>
<dbReference type="AlphaFoldDB" id="A0AAE9E0Q4"/>
<dbReference type="EMBL" id="CP092620">
    <property type="protein sequence ID" value="UMM12359.1"/>
    <property type="molecule type" value="Genomic_DNA"/>
</dbReference>
<protein>
    <submittedName>
        <fullName evidence="1">Uncharacterized protein</fullName>
    </submittedName>
</protein>
<gene>
    <name evidence="1" type="ORF">L5515_001176</name>
</gene>
<name>A0AAE9E0Q4_CAEBR</name>
<dbReference type="PROSITE" id="PS51257">
    <property type="entry name" value="PROKAR_LIPOPROTEIN"/>
    <property type="match status" value="1"/>
</dbReference>